<dbReference type="EMBL" id="DPVV01000563">
    <property type="protein sequence ID" value="HCL04124.1"/>
    <property type="molecule type" value="Genomic_DNA"/>
</dbReference>
<proteinExistence type="predicted"/>
<dbReference type="PANTHER" id="PTHR36848">
    <property type="entry name" value="DNA-BINDING PROTEIN (PUTATIVE SECRETED PROTEIN)-RELATED"/>
    <property type="match status" value="1"/>
</dbReference>
<dbReference type="PANTHER" id="PTHR36848:SF2">
    <property type="entry name" value="SECRETED PROTEIN"/>
    <property type="match status" value="1"/>
</dbReference>
<gene>
    <name evidence="1" type="ORF">DHW61_17230</name>
</gene>
<dbReference type="AlphaFoldDB" id="A0A3D2XAZ5"/>
<reference evidence="1 2" key="1">
    <citation type="journal article" date="2018" name="Nat. Biotechnol.">
        <title>A standardized bacterial taxonomy based on genome phylogeny substantially revises the tree of life.</title>
        <authorList>
            <person name="Parks D.H."/>
            <person name="Chuvochina M."/>
            <person name="Waite D.W."/>
            <person name="Rinke C."/>
            <person name="Skarshewski A."/>
            <person name="Chaumeil P.A."/>
            <person name="Hugenholtz P."/>
        </authorList>
    </citation>
    <scope>NUCLEOTIDE SEQUENCE [LARGE SCALE GENOMIC DNA]</scope>
    <source>
        <strain evidence="1">UBA11728</strain>
    </source>
</reference>
<organism evidence="1 2">
    <name type="scientific">Lachnoclostridium phytofermentans</name>
    <dbReference type="NCBI Taxonomy" id="66219"/>
    <lineage>
        <taxon>Bacteria</taxon>
        <taxon>Bacillati</taxon>
        <taxon>Bacillota</taxon>
        <taxon>Clostridia</taxon>
        <taxon>Lachnospirales</taxon>
        <taxon>Lachnospiraceae</taxon>
    </lineage>
</organism>
<protein>
    <recommendedName>
        <fullName evidence="3">Glycoside hydrolase</fullName>
    </recommendedName>
</protein>
<sequence length="90" mass="10773">MNIIDRFNENLQKYKSIPFWSWNDKLQPEELRAQIREMKDVGMGGFFMHARGGLKTPYMEDEWFDCVEACIDEAKKLDMNAWCYDENGWP</sequence>
<name>A0A3D2XAZ5_9FIRM</name>
<dbReference type="InterPro" id="IPR053161">
    <property type="entry name" value="Ulvan_degrading_GH"/>
</dbReference>
<feature type="non-terminal residue" evidence="1">
    <location>
        <position position="90"/>
    </location>
</feature>
<comment type="caution">
    <text evidence="1">The sequence shown here is derived from an EMBL/GenBank/DDBJ whole genome shotgun (WGS) entry which is preliminary data.</text>
</comment>
<dbReference type="Proteomes" id="UP000262969">
    <property type="component" value="Unassembled WGS sequence"/>
</dbReference>
<evidence type="ECO:0000313" key="1">
    <source>
        <dbReference type="EMBL" id="HCL04124.1"/>
    </source>
</evidence>
<evidence type="ECO:0008006" key="3">
    <source>
        <dbReference type="Google" id="ProtNLM"/>
    </source>
</evidence>
<evidence type="ECO:0000313" key="2">
    <source>
        <dbReference type="Proteomes" id="UP000262969"/>
    </source>
</evidence>
<accession>A0A3D2XAZ5</accession>